<sequence>MNFIQESRIKEIKLLSRITKKLDFLMGLSFFQESRSIDRSIDFFKGSQPLEGIELSRIVTGRLMLTTLWE</sequence>
<accession>A0A9W4WM09</accession>
<name>A0A9W4WM09_9GLOM</name>
<comment type="caution">
    <text evidence="1">The sequence shown here is derived from an EMBL/GenBank/DDBJ whole genome shotgun (WGS) entry which is preliminary data.</text>
</comment>
<gene>
    <name evidence="1" type="ORF">FWILDA_LOCUS5373</name>
</gene>
<dbReference type="AlphaFoldDB" id="A0A9W4WM09"/>
<organism evidence="1 2">
    <name type="scientific">Funneliformis geosporum</name>
    <dbReference type="NCBI Taxonomy" id="1117311"/>
    <lineage>
        <taxon>Eukaryota</taxon>
        <taxon>Fungi</taxon>
        <taxon>Fungi incertae sedis</taxon>
        <taxon>Mucoromycota</taxon>
        <taxon>Glomeromycotina</taxon>
        <taxon>Glomeromycetes</taxon>
        <taxon>Glomerales</taxon>
        <taxon>Glomeraceae</taxon>
        <taxon>Funneliformis</taxon>
    </lineage>
</organism>
<dbReference type="EMBL" id="CAMKVN010000888">
    <property type="protein sequence ID" value="CAI2172026.1"/>
    <property type="molecule type" value="Genomic_DNA"/>
</dbReference>
<evidence type="ECO:0000313" key="2">
    <source>
        <dbReference type="Proteomes" id="UP001153678"/>
    </source>
</evidence>
<proteinExistence type="predicted"/>
<dbReference type="Proteomes" id="UP001153678">
    <property type="component" value="Unassembled WGS sequence"/>
</dbReference>
<keyword evidence="2" id="KW-1185">Reference proteome</keyword>
<evidence type="ECO:0000313" key="1">
    <source>
        <dbReference type="EMBL" id="CAI2172026.1"/>
    </source>
</evidence>
<reference evidence="1" key="1">
    <citation type="submission" date="2022-08" db="EMBL/GenBank/DDBJ databases">
        <authorList>
            <person name="Kallberg Y."/>
            <person name="Tangrot J."/>
            <person name="Rosling A."/>
        </authorList>
    </citation>
    <scope>NUCLEOTIDE SEQUENCE</scope>
    <source>
        <strain evidence="1">Wild A</strain>
    </source>
</reference>
<protein>
    <submittedName>
        <fullName evidence="1">3990_t:CDS:1</fullName>
    </submittedName>
</protein>